<evidence type="ECO:0000256" key="1">
    <source>
        <dbReference type="SAM" id="MobiDB-lite"/>
    </source>
</evidence>
<keyword evidence="3" id="KW-1185">Reference proteome</keyword>
<evidence type="ECO:0000313" key="3">
    <source>
        <dbReference type="Proteomes" id="UP001163046"/>
    </source>
</evidence>
<gene>
    <name evidence="2" type="ORF">OS493_031448</name>
</gene>
<feature type="compositionally biased region" description="Basic and acidic residues" evidence="1">
    <location>
        <begin position="102"/>
        <end position="111"/>
    </location>
</feature>
<reference evidence="2" key="1">
    <citation type="submission" date="2023-01" db="EMBL/GenBank/DDBJ databases">
        <title>Genome assembly of the deep-sea coral Lophelia pertusa.</title>
        <authorList>
            <person name="Herrera S."/>
            <person name="Cordes E."/>
        </authorList>
    </citation>
    <scope>NUCLEOTIDE SEQUENCE</scope>
    <source>
        <strain evidence="2">USNM1676648</strain>
        <tissue evidence="2">Polyp</tissue>
    </source>
</reference>
<organism evidence="2 3">
    <name type="scientific">Desmophyllum pertusum</name>
    <dbReference type="NCBI Taxonomy" id="174260"/>
    <lineage>
        <taxon>Eukaryota</taxon>
        <taxon>Metazoa</taxon>
        <taxon>Cnidaria</taxon>
        <taxon>Anthozoa</taxon>
        <taxon>Hexacorallia</taxon>
        <taxon>Scleractinia</taxon>
        <taxon>Caryophylliina</taxon>
        <taxon>Caryophylliidae</taxon>
        <taxon>Desmophyllum</taxon>
    </lineage>
</organism>
<accession>A0A9W9ZX48</accession>
<protein>
    <submittedName>
        <fullName evidence="2">Uncharacterized protein</fullName>
    </submittedName>
</protein>
<sequence>MCATVWETTPFTTNAVESKNRLSVPSSKGPGTLISNGQAEHDIIIHHRSDSQEALARRVMAKAPWRRKKAFNTSDKLGPPDTNLPEKSTESGKRPIPNQQENSRKKSKTDLLGRLVSVECMGGDKEMSSYNTIKDTLVEY</sequence>
<evidence type="ECO:0000313" key="2">
    <source>
        <dbReference type="EMBL" id="KAJ7389478.1"/>
    </source>
</evidence>
<dbReference type="Proteomes" id="UP001163046">
    <property type="component" value="Unassembled WGS sequence"/>
</dbReference>
<name>A0A9W9ZX48_9CNID</name>
<proteinExistence type="predicted"/>
<comment type="caution">
    <text evidence="2">The sequence shown here is derived from an EMBL/GenBank/DDBJ whole genome shotgun (WGS) entry which is preliminary data.</text>
</comment>
<dbReference type="AlphaFoldDB" id="A0A9W9ZX48"/>
<feature type="region of interest" description="Disordered" evidence="1">
    <location>
        <begin position="65"/>
        <end position="111"/>
    </location>
</feature>
<dbReference type="EMBL" id="MU825432">
    <property type="protein sequence ID" value="KAJ7389478.1"/>
    <property type="molecule type" value="Genomic_DNA"/>
</dbReference>